<comment type="caution">
    <text evidence="2">The sequence shown here is derived from an EMBL/GenBank/DDBJ whole genome shotgun (WGS) entry which is preliminary data.</text>
</comment>
<protein>
    <submittedName>
        <fullName evidence="2">Protein phosphatase 2C, manganese/magnesium aspartate binding site</fullName>
    </submittedName>
</protein>
<sequence length="487" mass="51983">MFRYTVAVSRGVISRHLPAPHASRFTSRTYSSFSQPPKRDSPATIAVTFGTLVAGASFFYFVSQSGSSNAVPSLAEPASENHIAVKSPVRVFGLKEANARIREHATSFTFDGNGGNGRVDVVRLASNNPVEDEWAVAVGKGVGGQKTLYTGVYDGHAGWATSAVLRQALIPYVSNAVSRVATSASSDLIDSAIKSAFGNLDARIMDEAKHAAEGSSEPASPSVLAAIAPAISGSCALLSMYDLASSTIRTAVTGDSRAVLGSWSDESGSYTAEALSQDQTGFNQDEVKRLDKAHPGEIDDIIDPKTGRLLGIAVTRGFGDHRWKMTEQAIKSLQGSFYGFGPRPKYKSPPYMVAEPEVTCHKVSTKDFVILASDGLWDAMSNDDAVKCVSRWLAAKRAGKPETVVDAKTTFTVGDDGWPSYKATPEFFAIEDLDNAAVCLAKNALGGSRRTMFCGSVTAYPPISRYVRDDVTIQVVFFQDPSGTTKN</sequence>
<dbReference type="EMBL" id="LSBJ02000010">
    <property type="protein sequence ID" value="OAQ59238.1"/>
    <property type="molecule type" value="Genomic_DNA"/>
</dbReference>
<feature type="domain" description="PPM-type phosphatase" evidence="1">
    <location>
        <begin position="116"/>
        <end position="478"/>
    </location>
</feature>
<dbReference type="AlphaFoldDB" id="A0A179F1E3"/>
<accession>A0A179F1E3</accession>
<dbReference type="Gene3D" id="3.60.40.10">
    <property type="entry name" value="PPM-type phosphatase domain"/>
    <property type="match status" value="1"/>
</dbReference>
<dbReference type="InterPro" id="IPR015655">
    <property type="entry name" value="PP2C"/>
</dbReference>
<dbReference type="STRING" id="1380566.A0A179F1E3"/>
<dbReference type="SMART" id="SM00332">
    <property type="entry name" value="PP2Cc"/>
    <property type="match status" value="1"/>
</dbReference>
<dbReference type="SUPFAM" id="SSF81606">
    <property type="entry name" value="PP2C-like"/>
    <property type="match status" value="1"/>
</dbReference>
<dbReference type="KEGG" id="pchm:VFPPC_10266"/>
<reference evidence="2 3" key="1">
    <citation type="journal article" date="2016" name="PLoS Pathog.">
        <title>Biosynthesis of antibiotic leucinostatins in bio-control fungus Purpureocillium lilacinum and their inhibition on phytophthora revealed by genome mining.</title>
        <authorList>
            <person name="Wang G."/>
            <person name="Liu Z."/>
            <person name="Lin R."/>
            <person name="Li E."/>
            <person name="Mao Z."/>
            <person name="Ling J."/>
            <person name="Yang Y."/>
            <person name="Yin W.B."/>
            <person name="Xie B."/>
        </authorList>
    </citation>
    <scope>NUCLEOTIDE SEQUENCE [LARGE SCALE GENOMIC DNA]</scope>
    <source>
        <strain evidence="2">170</strain>
    </source>
</reference>
<dbReference type="Pfam" id="PF00481">
    <property type="entry name" value="PP2C"/>
    <property type="match status" value="1"/>
</dbReference>
<evidence type="ECO:0000313" key="3">
    <source>
        <dbReference type="Proteomes" id="UP000078397"/>
    </source>
</evidence>
<dbReference type="CDD" id="cd00143">
    <property type="entry name" value="PP2Cc"/>
    <property type="match status" value="1"/>
</dbReference>
<dbReference type="Proteomes" id="UP000078397">
    <property type="component" value="Unassembled WGS sequence"/>
</dbReference>
<dbReference type="GO" id="GO:0005739">
    <property type="term" value="C:mitochondrion"/>
    <property type="evidence" value="ECO:0007669"/>
    <property type="project" value="TreeGrafter"/>
</dbReference>
<evidence type="ECO:0000313" key="2">
    <source>
        <dbReference type="EMBL" id="OAQ59238.1"/>
    </source>
</evidence>
<dbReference type="InterPro" id="IPR001932">
    <property type="entry name" value="PPM-type_phosphatase-like_dom"/>
</dbReference>
<dbReference type="PANTHER" id="PTHR13832">
    <property type="entry name" value="PROTEIN PHOSPHATASE 2C"/>
    <property type="match status" value="1"/>
</dbReference>
<keyword evidence="3" id="KW-1185">Reference proteome</keyword>
<dbReference type="InterPro" id="IPR036457">
    <property type="entry name" value="PPM-type-like_dom_sf"/>
</dbReference>
<dbReference type="PROSITE" id="PS51746">
    <property type="entry name" value="PPM_2"/>
    <property type="match status" value="1"/>
</dbReference>
<evidence type="ECO:0000259" key="1">
    <source>
        <dbReference type="PROSITE" id="PS51746"/>
    </source>
</evidence>
<proteinExistence type="predicted"/>
<organism evidence="2 3">
    <name type="scientific">Pochonia chlamydosporia 170</name>
    <dbReference type="NCBI Taxonomy" id="1380566"/>
    <lineage>
        <taxon>Eukaryota</taxon>
        <taxon>Fungi</taxon>
        <taxon>Dikarya</taxon>
        <taxon>Ascomycota</taxon>
        <taxon>Pezizomycotina</taxon>
        <taxon>Sordariomycetes</taxon>
        <taxon>Hypocreomycetidae</taxon>
        <taxon>Hypocreales</taxon>
        <taxon>Clavicipitaceae</taxon>
        <taxon>Pochonia</taxon>
    </lineage>
</organism>
<dbReference type="PANTHER" id="PTHR13832:SF792">
    <property type="entry name" value="GM14286P"/>
    <property type="match status" value="1"/>
</dbReference>
<dbReference type="GO" id="GO:0004741">
    <property type="term" value="F:[pyruvate dehydrogenase (acetyl-transferring)]-phosphatase activity"/>
    <property type="evidence" value="ECO:0007669"/>
    <property type="project" value="TreeGrafter"/>
</dbReference>
<name>A0A179F1E3_METCM</name>
<dbReference type="GeneID" id="28852657"/>
<gene>
    <name evidence="2" type="ORF">VFPPC_10266</name>
</gene>
<dbReference type="OrthoDB" id="420076at2759"/>
<dbReference type="RefSeq" id="XP_018137293.1">
    <property type="nucleotide sequence ID" value="XM_018288663.1"/>
</dbReference>